<organism evidence="1 2">
    <name type="scientific">Neofusicoccum parvum</name>
    <dbReference type="NCBI Taxonomy" id="310453"/>
    <lineage>
        <taxon>Eukaryota</taxon>
        <taxon>Fungi</taxon>
        <taxon>Dikarya</taxon>
        <taxon>Ascomycota</taxon>
        <taxon>Pezizomycotina</taxon>
        <taxon>Dothideomycetes</taxon>
        <taxon>Dothideomycetes incertae sedis</taxon>
        <taxon>Botryosphaeriales</taxon>
        <taxon>Botryosphaeriaceae</taxon>
        <taxon>Neofusicoccum</taxon>
    </lineage>
</organism>
<proteinExistence type="predicted"/>
<accession>A0ACB5SLN1</accession>
<keyword evidence="2" id="KW-1185">Reference proteome</keyword>
<evidence type="ECO:0000313" key="2">
    <source>
        <dbReference type="Proteomes" id="UP001165186"/>
    </source>
</evidence>
<gene>
    <name evidence="1" type="primary">g6542</name>
    <name evidence="1" type="ORF">NpPPO83_00006542</name>
</gene>
<evidence type="ECO:0000313" key="1">
    <source>
        <dbReference type="EMBL" id="GME47642.1"/>
    </source>
</evidence>
<protein>
    <submittedName>
        <fullName evidence="1">Nucleoside-diphosphate-sugar epimerase</fullName>
    </submittedName>
</protein>
<reference evidence="1" key="1">
    <citation type="submission" date="2024-09" db="EMBL/GenBank/DDBJ databases">
        <title>Draft Genome Sequences of Neofusicoccum parvum.</title>
        <authorList>
            <person name="Ashida A."/>
            <person name="Camagna M."/>
            <person name="Tanaka A."/>
            <person name="Takemoto D."/>
        </authorList>
    </citation>
    <scope>NUCLEOTIDE SEQUENCE</scope>
    <source>
        <strain evidence="1">PPO83</strain>
    </source>
</reference>
<name>A0ACB5SLN1_9PEZI</name>
<comment type="caution">
    <text evidence="1">The sequence shown here is derived from an EMBL/GenBank/DDBJ whole genome shotgun (WGS) entry which is preliminary data.</text>
</comment>
<dbReference type="EMBL" id="BSXG01000133">
    <property type="protein sequence ID" value="GME47642.1"/>
    <property type="molecule type" value="Genomic_DNA"/>
</dbReference>
<sequence>MLIHAELGQKAHFRGNKYTYDSIEDVSYPPAMADLTVWVATQENTKNEAFNSVIAKVPDEEEMSFQVNPEEWAKDKKPVWQAVVKKGDGERNGL</sequence>
<dbReference type="Proteomes" id="UP001165186">
    <property type="component" value="Unassembled WGS sequence"/>
</dbReference>